<name>A0AAV4YBS5_CAEEX</name>
<evidence type="ECO:0000313" key="2">
    <source>
        <dbReference type="Proteomes" id="UP001054945"/>
    </source>
</evidence>
<sequence>MLGYNHEFLCSLVSRLNKDSLVMANAVKATFRSHSLVICISLDCHVSVLNLSLTWLNNPIVKNQIFSDPLSRIARHLRLH</sequence>
<proteinExistence type="predicted"/>
<dbReference type="Proteomes" id="UP001054945">
    <property type="component" value="Unassembled WGS sequence"/>
</dbReference>
<organism evidence="1 2">
    <name type="scientific">Caerostris extrusa</name>
    <name type="common">Bark spider</name>
    <name type="synonym">Caerostris bankana</name>
    <dbReference type="NCBI Taxonomy" id="172846"/>
    <lineage>
        <taxon>Eukaryota</taxon>
        <taxon>Metazoa</taxon>
        <taxon>Ecdysozoa</taxon>
        <taxon>Arthropoda</taxon>
        <taxon>Chelicerata</taxon>
        <taxon>Arachnida</taxon>
        <taxon>Araneae</taxon>
        <taxon>Araneomorphae</taxon>
        <taxon>Entelegynae</taxon>
        <taxon>Araneoidea</taxon>
        <taxon>Araneidae</taxon>
        <taxon>Caerostris</taxon>
    </lineage>
</organism>
<dbReference type="AlphaFoldDB" id="A0AAV4YBS5"/>
<evidence type="ECO:0000313" key="1">
    <source>
        <dbReference type="EMBL" id="GIZ04593.1"/>
    </source>
</evidence>
<protein>
    <submittedName>
        <fullName evidence="1">Uncharacterized protein</fullName>
    </submittedName>
</protein>
<dbReference type="EMBL" id="BPLR01019109">
    <property type="protein sequence ID" value="GIZ04593.1"/>
    <property type="molecule type" value="Genomic_DNA"/>
</dbReference>
<gene>
    <name evidence="1" type="ORF">CEXT_29961</name>
</gene>
<accession>A0AAV4YBS5</accession>
<reference evidence="1 2" key="1">
    <citation type="submission" date="2021-06" db="EMBL/GenBank/DDBJ databases">
        <title>Caerostris extrusa draft genome.</title>
        <authorList>
            <person name="Kono N."/>
            <person name="Arakawa K."/>
        </authorList>
    </citation>
    <scope>NUCLEOTIDE SEQUENCE [LARGE SCALE GENOMIC DNA]</scope>
</reference>
<keyword evidence="2" id="KW-1185">Reference proteome</keyword>
<comment type="caution">
    <text evidence="1">The sequence shown here is derived from an EMBL/GenBank/DDBJ whole genome shotgun (WGS) entry which is preliminary data.</text>
</comment>